<keyword evidence="3" id="KW-0645">Protease</keyword>
<evidence type="ECO:0000259" key="10">
    <source>
        <dbReference type="PROSITE" id="PS50240"/>
    </source>
</evidence>
<evidence type="ECO:0000256" key="5">
    <source>
        <dbReference type="ARBA" id="ARBA00022801"/>
    </source>
</evidence>
<organism evidence="11 12">
    <name type="scientific">Aquatica leii</name>
    <dbReference type="NCBI Taxonomy" id="1421715"/>
    <lineage>
        <taxon>Eukaryota</taxon>
        <taxon>Metazoa</taxon>
        <taxon>Ecdysozoa</taxon>
        <taxon>Arthropoda</taxon>
        <taxon>Hexapoda</taxon>
        <taxon>Insecta</taxon>
        <taxon>Pterygota</taxon>
        <taxon>Neoptera</taxon>
        <taxon>Endopterygota</taxon>
        <taxon>Coleoptera</taxon>
        <taxon>Polyphaga</taxon>
        <taxon>Elateriformia</taxon>
        <taxon>Elateroidea</taxon>
        <taxon>Lampyridae</taxon>
        <taxon>Luciolinae</taxon>
        <taxon>Aquatica</taxon>
    </lineage>
</organism>
<dbReference type="InterPro" id="IPR001254">
    <property type="entry name" value="Trypsin_dom"/>
</dbReference>
<keyword evidence="8" id="KW-1015">Disulfide bond</keyword>
<evidence type="ECO:0000256" key="4">
    <source>
        <dbReference type="ARBA" id="ARBA00022729"/>
    </source>
</evidence>
<keyword evidence="2" id="KW-0964">Secreted</keyword>
<dbReference type="InterPro" id="IPR001314">
    <property type="entry name" value="Peptidase_S1A"/>
</dbReference>
<evidence type="ECO:0000256" key="9">
    <source>
        <dbReference type="SAM" id="SignalP"/>
    </source>
</evidence>
<evidence type="ECO:0000256" key="7">
    <source>
        <dbReference type="ARBA" id="ARBA00023145"/>
    </source>
</evidence>
<name>A0AAN7PVT9_9COLE</name>
<proteinExistence type="predicted"/>
<evidence type="ECO:0000256" key="2">
    <source>
        <dbReference type="ARBA" id="ARBA00022525"/>
    </source>
</evidence>
<dbReference type="SMART" id="SM00020">
    <property type="entry name" value="Tryp_SPc"/>
    <property type="match status" value="1"/>
</dbReference>
<dbReference type="EMBL" id="JARPUR010000004">
    <property type="protein sequence ID" value="KAK4878779.1"/>
    <property type="molecule type" value="Genomic_DNA"/>
</dbReference>
<dbReference type="AlphaFoldDB" id="A0AAN7PVT9"/>
<dbReference type="InterPro" id="IPR031986">
    <property type="entry name" value="GD_N"/>
</dbReference>
<dbReference type="SUPFAM" id="SSF50494">
    <property type="entry name" value="Trypsin-like serine proteases"/>
    <property type="match status" value="1"/>
</dbReference>
<feature type="domain" description="Peptidase S1" evidence="10">
    <location>
        <begin position="228"/>
        <end position="480"/>
    </location>
</feature>
<dbReference type="InterPro" id="IPR009003">
    <property type="entry name" value="Peptidase_S1_PA"/>
</dbReference>
<dbReference type="FunFam" id="2.40.10.10:FF:000146">
    <property type="entry name" value="Serine protease 53"/>
    <property type="match status" value="1"/>
</dbReference>
<protein>
    <recommendedName>
        <fullName evidence="10">Peptidase S1 domain-containing protein</fullName>
    </recommendedName>
</protein>
<reference evidence="12" key="1">
    <citation type="submission" date="2023-01" db="EMBL/GenBank/DDBJ databases">
        <title>Key to firefly adult light organ development and bioluminescence: homeobox transcription factors regulate luciferase expression and transportation to peroxisome.</title>
        <authorList>
            <person name="Fu X."/>
        </authorList>
    </citation>
    <scope>NUCLEOTIDE SEQUENCE [LARGE SCALE GENOMIC DNA]</scope>
</reference>
<accession>A0AAN7PVT9</accession>
<keyword evidence="12" id="KW-1185">Reference proteome</keyword>
<evidence type="ECO:0000256" key="6">
    <source>
        <dbReference type="ARBA" id="ARBA00022825"/>
    </source>
</evidence>
<dbReference type="InterPro" id="IPR043504">
    <property type="entry name" value="Peptidase_S1_PA_chymotrypsin"/>
</dbReference>
<evidence type="ECO:0000256" key="3">
    <source>
        <dbReference type="ARBA" id="ARBA00022670"/>
    </source>
</evidence>
<dbReference type="GO" id="GO:0005576">
    <property type="term" value="C:extracellular region"/>
    <property type="evidence" value="ECO:0007669"/>
    <property type="project" value="UniProtKB-SubCell"/>
</dbReference>
<dbReference type="Gene3D" id="2.40.10.10">
    <property type="entry name" value="Trypsin-like serine proteases"/>
    <property type="match status" value="1"/>
</dbReference>
<sequence length="481" mass="54702">MMEMHLLLYSILNLVVLTGSINVSPCPKLFKYENNNQLADRWSGVVTLVMPEDTSGVILQINFDKKTLQLGNWFGEVSTTDHKEYLIRNKNITLKGGETRTVRFFVKYDINSIPPKLVSISINGKVVCPKVTKENLNIHPPPATEDEDDYYPGDFSFINRSKTDNELESICGTVIKRPKRQVHFLPYQYSYFHSYPDGYISEGHNIIRNLVTSNGNEDILQARPRPLITYGEPSYEGEYPWHVAIYHATDFDLTYICGGSLLTKFFVITVAHCVTKPKSTVTFDVVNLVTYLGKYYVRQFNNVGIQERSISKITLHPEFNEHTFSNDLALLKLGKAVEFTDYVRPICLWEDSNDLALVIRKKGRVVGWGYDETGKITDELMEISMPIVSQEKCVASFPQFYGRFTSSRTYCAGFRNGSSVCNGDSGGGMVFPKQSDNSVFQLRGLVSISIALRTQFCDTSHYVVFTDISKYLDWIRNIIII</sequence>
<feature type="signal peptide" evidence="9">
    <location>
        <begin position="1"/>
        <end position="20"/>
    </location>
</feature>
<dbReference type="PROSITE" id="PS50240">
    <property type="entry name" value="TRYPSIN_DOM"/>
    <property type="match status" value="1"/>
</dbReference>
<gene>
    <name evidence="11" type="ORF">RN001_011285</name>
</gene>
<evidence type="ECO:0000256" key="8">
    <source>
        <dbReference type="ARBA" id="ARBA00023157"/>
    </source>
</evidence>
<comment type="subcellular location">
    <subcellularLocation>
        <location evidence="1">Secreted</location>
    </subcellularLocation>
</comment>
<evidence type="ECO:0000313" key="12">
    <source>
        <dbReference type="Proteomes" id="UP001353858"/>
    </source>
</evidence>
<evidence type="ECO:0000313" key="11">
    <source>
        <dbReference type="EMBL" id="KAK4878779.1"/>
    </source>
</evidence>
<dbReference type="PANTHER" id="PTHR24260">
    <property type="match status" value="1"/>
</dbReference>
<dbReference type="InterPro" id="IPR051333">
    <property type="entry name" value="CLIP_Serine_Protease"/>
</dbReference>
<evidence type="ECO:0000256" key="1">
    <source>
        <dbReference type="ARBA" id="ARBA00004613"/>
    </source>
</evidence>
<dbReference type="CDD" id="cd00190">
    <property type="entry name" value="Tryp_SPc"/>
    <property type="match status" value="1"/>
</dbReference>
<dbReference type="Pfam" id="PF16030">
    <property type="entry name" value="GD_N"/>
    <property type="match status" value="1"/>
</dbReference>
<keyword evidence="6" id="KW-0720">Serine protease</keyword>
<dbReference type="Proteomes" id="UP001353858">
    <property type="component" value="Unassembled WGS sequence"/>
</dbReference>
<keyword evidence="4 9" id="KW-0732">Signal</keyword>
<dbReference type="PANTHER" id="PTHR24260:SF143">
    <property type="entry name" value="SERINE PROTEASE GD-LIKE PROTEIN"/>
    <property type="match status" value="1"/>
</dbReference>
<keyword evidence="5" id="KW-0378">Hydrolase</keyword>
<dbReference type="PRINTS" id="PR00722">
    <property type="entry name" value="CHYMOTRYPSIN"/>
</dbReference>
<feature type="chain" id="PRO_5043000314" description="Peptidase S1 domain-containing protein" evidence="9">
    <location>
        <begin position="21"/>
        <end position="481"/>
    </location>
</feature>
<comment type="caution">
    <text evidence="11">The sequence shown here is derived from an EMBL/GenBank/DDBJ whole genome shotgun (WGS) entry which is preliminary data.</text>
</comment>
<dbReference type="Pfam" id="PF00089">
    <property type="entry name" value="Trypsin"/>
    <property type="match status" value="1"/>
</dbReference>
<dbReference type="GO" id="GO:0004252">
    <property type="term" value="F:serine-type endopeptidase activity"/>
    <property type="evidence" value="ECO:0007669"/>
    <property type="project" value="InterPro"/>
</dbReference>
<dbReference type="GO" id="GO:0006508">
    <property type="term" value="P:proteolysis"/>
    <property type="evidence" value="ECO:0007669"/>
    <property type="project" value="UniProtKB-KW"/>
</dbReference>
<keyword evidence="7" id="KW-0865">Zymogen</keyword>